<keyword evidence="2" id="KW-0067">ATP-binding</keyword>
<keyword evidence="2" id="KW-0378">Hydrolase</keyword>
<accession>A0A3G5A8Y2</accession>
<protein>
    <submittedName>
        <fullName evidence="2">DEAD-like helicases family protein</fullName>
    </submittedName>
</protein>
<organism evidence="2">
    <name type="scientific">Harvfovirus sp</name>
    <dbReference type="NCBI Taxonomy" id="2487768"/>
    <lineage>
        <taxon>Viruses</taxon>
        <taxon>Varidnaviria</taxon>
        <taxon>Bamfordvirae</taxon>
        <taxon>Nucleocytoviricota</taxon>
        <taxon>Megaviricetes</taxon>
        <taxon>Imitervirales</taxon>
        <taxon>Mimiviridae</taxon>
        <taxon>Klosneuvirinae</taxon>
    </lineage>
</organism>
<evidence type="ECO:0000313" key="2">
    <source>
        <dbReference type="EMBL" id="AYV81819.1"/>
    </source>
</evidence>
<proteinExistence type="predicted"/>
<gene>
    <name evidence="2" type="ORF">Harvfovirus65_6</name>
</gene>
<feature type="non-terminal residue" evidence="2">
    <location>
        <position position="1"/>
    </location>
</feature>
<name>A0A3G5A8Y2_9VIRU</name>
<dbReference type="EMBL" id="MK072307">
    <property type="protein sequence ID" value="AYV81819.1"/>
    <property type="molecule type" value="Genomic_DNA"/>
</dbReference>
<evidence type="ECO:0000256" key="1">
    <source>
        <dbReference type="SAM" id="MobiDB-lite"/>
    </source>
</evidence>
<dbReference type="GO" id="GO:0004386">
    <property type="term" value="F:helicase activity"/>
    <property type="evidence" value="ECO:0007669"/>
    <property type="project" value="UniProtKB-KW"/>
</dbReference>
<feature type="region of interest" description="Disordered" evidence="1">
    <location>
        <begin position="912"/>
        <end position="934"/>
    </location>
</feature>
<reference evidence="2" key="1">
    <citation type="submission" date="2018-10" db="EMBL/GenBank/DDBJ databases">
        <title>Hidden diversity of soil giant viruses.</title>
        <authorList>
            <person name="Schulz F."/>
            <person name="Alteio L."/>
            <person name="Goudeau D."/>
            <person name="Ryan E.M."/>
            <person name="Malmstrom R.R."/>
            <person name="Blanchard J."/>
            <person name="Woyke T."/>
        </authorList>
    </citation>
    <scope>NUCLEOTIDE SEQUENCE</scope>
    <source>
        <strain evidence="2">HAV1</strain>
    </source>
</reference>
<sequence length="934" mass="104358">AAAAAAAVVDSDLDVSEKKKGKVKLKEKVKKGGGKTGQQIRLDATNARVTKAVQELLGTFKKGDMTDAYGLDHSKYTELIAITLMYCAWFVLCGQPERYVKRGKSEVVIELIVGIKKFIGNCKGYKGKSALDECKLQDVSEVMIADLNEWLEKLVRKFPFDGLVVYNNAAHLLHHTKYDSVIPSCGIAPRQNQIDLVTTVKANLTSGYLIFYRAMMASGKTTTAAICLPVIIDELNKAARAKGYLRKCELLYVCNQVAVKGQVASTAYNSGIKFAVAYSQHGHVRIINHNSTSDADRSLVICSPDVGATILEQEELRVKKEGGYNRYMLFSDELTIGAAFYGSQSLIDNTKVMMFMPSHTILASATLPTIDKLEKIVGHYKKRFPLGLVKDIYSSRIEIGCDMKTFMNERVMPHLGCKTIEELKIIIETINKNPFLGRLYTSQITKFLWDKLNEKRVKNLPDIREIFSDVANLSLDKVRQECMKMLRLLTTTTDELVAEICATTITDLPLGVVVKEEKDEDDAAAVFDDGKDDAVEIPEYVSFDMLGTYQAYRYVNMNLVVDSDPVTFAMTHFKPLLDYLAKLGCESANKIYAAYKEDREEMDKVSIRMEKRIKNETKRSKQQQEMADDQSPKINFPVCCQINTLEHVKEFARDQLANVNVRELRTAYPLELIPYESFNVPDWVILLLYAGVGIYSPTSVVLDAAYQKTVLSMAATGSLAYLIADMAIAYGTNYPFYREFITKKFTDEFKFMNMWVQLWARVGRAGKSYKAEIFLDKSAAAALLHYANDPENSTVNVEPMNMERTFEDLVLLKETEEKTVKGPEEKVHDAEERNNFLKLDALYGSKIRAGCKAANVIPLSQVVRKDVDDDDEGVWRKEEPVAAAAAAAAEPKKPPPRAPAVAAYAAPAPAPAVAAYAAPPQPKSSYLPPHMRKR</sequence>
<keyword evidence="2" id="KW-0347">Helicase</keyword>
<keyword evidence="2" id="KW-0547">Nucleotide-binding</keyword>